<evidence type="ECO:0000256" key="7">
    <source>
        <dbReference type="SAM" id="MobiDB-lite"/>
    </source>
</evidence>
<evidence type="ECO:0000259" key="9">
    <source>
        <dbReference type="PROSITE" id="PS51202"/>
    </source>
</evidence>
<sequence length="705" mass="74065">MTLDQIVILAIIAVTIVLFIWGPWRHDMVALASLLACVFTGLIEPEAAFSGFGHPAVVTVACVLILSRGLQSTGAMDALAQKVVPKRGGVTLAIASLTALGAGMSGFMNNVGAMALLMPVATDVADRYELPPGKVLMPLSFGTILGGMTTLIGTPPNLIVSGFRANAGAGSYGMFDFTPVGLVVALVGVLFVALIGWRLVPARTQVGANTFETGTYLTEALVGEKSAAIGKSLAELVKMIGDEDAQVIGLVHNNARVSTAMPGLRVRAGDLLVIESDPEALSAVLSSLGLTLAADTEKTDRDKDEKEKSEKDKNGKDKNGKDKNGKDKNGKDKNGKDKNGKDTTGARESSGASAGGTSGKPPRPATNGSDARRELVGPGTVDVPPELGRAEEKAKSAAEVEEIKRGQEKKEAEEKRARDRAEMVLREMVVLPDSYLIGRTAENLRLAGRYEINLLALSRQGRRSVKRLRSTPLTGGDALLMMGTEENLRNFANEQRCVPLAQRDITIPNKEKAYVALIAMALAVAGAAFGLLPAAISFATCVLAYMALKVVPLRHVYESVDGSVIVLLGALIAVAEVMDSSGAADVVAKSMLDNVAQGQPVVALVLILVVTMTLSDFMNNAATAAVMCAIALSAAGQLDVNPDSFLMAVAIGASCAFLTPVGHQNNTLILGPGGFRFGDYWPMGLPMELLVVAVSVPMLLWVWPL</sequence>
<feature type="domain" description="RCK C-terminal" evidence="9">
    <location>
        <begin position="204"/>
        <end position="290"/>
    </location>
</feature>
<dbReference type="InterPro" id="IPR004680">
    <property type="entry name" value="Cit_transptr-like_dom"/>
</dbReference>
<feature type="compositionally biased region" description="Basic and acidic residues" evidence="7">
    <location>
        <begin position="296"/>
        <end position="345"/>
    </location>
</feature>
<feature type="domain" description="RCK C-terminal" evidence="9">
    <location>
        <begin position="410"/>
        <end position="497"/>
    </location>
</feature>
<reference evidence="10 11" key="1">
    <citation type="submission" date="2019-05" db="EMBL/GenBank/DDBJ databases">
        <title>Microbulbifer harenosus sp. nov., an alginate-degrading bacterium isolated from coastal sand.</title>
        <authorList>
            <person name="Huang H."/>
            <person name="Mo K."/>
            <person name="Bao S."/>
        </authorList>
    </citation>
    <scope>NUCLEOTIDE SEQUENCE [LARGE SCALE GENOMIC DNA]</scope>
    <source>
        <strain evidence="10 11">HB161719</strain>
    </source>
</reference>
<dbReference type="Gene3D" id="3.30.70.1450">
    <property type="entry name" value="Regulator of K+ conductance, C-terminal domain"/>
    <property type="match status" value="2"/>
</dbReference>
<evidence type="ECO:0000256" key="5">
    <source>
        <dbReference type="ARBA" id="ARBA00022989"/>
    </source>
</evidence>
<gene>
    <name evidence="10" type="ORF">FDY93_09640</name>
</gene>
<evidence type="ECO:0000256" key="3">
    <source>
        <dbReference type="ARBA" id="ARBA00022692"/>
    </source>
</evidence>
<feature type="transmembrane region" description="Helical" evidence="8">
    <location>
        <begin position="180"/>
        <end position="200"/>
    </location>
</feature>
<keyword evidence="4" id="KW-0677">Repeat</keyword>
<keyword evidence="5 8" id="KW-1133">Transmembrane helix</keyword>
<feature type="transmembrane region" description="Helical" evidence="8">
    <location>
        <begin position="683"/>
        <end position="703"/>
    </location>
</feature>
<dbReference type="EMBL" id="VANI01000010">
    <property type="protein sequence ID" value="TLM77198.1"/>
    <property type="molecule type" value="Genomic_DNA"/>
</dbReference>
<dbReference type="InterPro" id="IPR006037">
    <property type="entry name" value="RCK_C"/>
</dbReference>
<evidence type="ECO:0000313" key="11">
    <source>
        <dbReference type="Proteomes" id="UP000306791"/>
    </source>
</evidence>
<keyword evidence="11" id="KW-1185">Reference proteome</keyword>
<accession>A0ABY2UHZ9</accession>
<dbReference type="InterPro" id="IPR051679">
    <property type="entry name" value="DASS-Related_Transporters"/>
</dbReference>
<evidence type="ECO:0000256" key="4">
    <source>
        <dbReference type="ARBA" id="ARBA00022737"/>
    </source>
</evidence>
<organism evidence="10 11">
    <name type="scientific">Microbulbifer harenosus</name>
    <dbReference type="NCBI Taxonomy" id="2576840"/>
    <lineage>
        <taxon>Bacteria</taxon>
        <taxon>Pseudomonadati</taxon>
        <taxon>Pseudomonadota</taxon>
        <taxon>Gammaproteobacteria</taxon>
        <taxon>Cellvibrionales</taxon>
        <taxon>Microbulbiferaceae</taxon>
        <taxon>Microbulbifer</taxon>
    </lineage>
</organism>
<feature type="transmembrane region" description="Helical" evidence="8">
    <location>
        <begin position="49"/>
        <end position="67"/>
    </location>
</feature>
<evidence type="ECO:0000256" key="1">
    <source>
        <dbReference type="ARBA" id="ARBA00004141"/>
    </source>
</evidence>
<feature type="transmembrane region" description="Helical" evidence="8">
    <location>
        <begin position="513"/>
        <end position="544"/>
    </location>
</feature>
<dbReference type="InterPro" id="IPR036721">
    <property type="entry name" value="RCK_C_sf"/>
</dbReference>
<proteinExistence type="predicted"/>
<protein>
    <submittedName>
        <fullName evidence="10">SLC13 family permease</fullName>
    </submittedName>
</protein>
<evidence type="ECO:0000256" key="8">
    <source>
        <dbReference type="SAM" id="Phobius"/>
    </source>
</evidence>
<dbReference type="Pfam" id="PF02080">
    <property type="entry name" value="TrkA_C"/>
    <property type="match status" value="1"/>
</dbReference>
<comment type="subcellular location">
    <subcellularLocation>
        <location evidence="1">Membrane</location>
        <topology evidence="1">Multi-pass membrane protein</topology>
    </subcellularLocation>
</comment>
<feature type="transmembrane region" description="Helical" evidence="8">
    <location>
        <begin position="6"/>
        <end position="21"/>
    </location>
</feature>
<feature type="transmembrane region" description="Helical" evidence="8">
    <location>
        <begin position="88"/>
        <end position="108"/>
    </location>
</feature>
<feature type="transmembrane region" description="Helical" evidence="8">
    <location>
        <begin position="644"/>
        <end position="662"/>
    </location>
</feature>
<evidence type="ECO:0000256" key="6">
    <source>
        <dbReference type="ARBA" id="ARBA00023136"/>
    </source>
</evidence>
<comment type="caution">
    <text evidence="10">The sequence shown here is derived from an EMBL/GenBank/DDBJ whole genome shotgun (WGS) entry which is preliminary data.</text>
</comment>
<keyword evidence="3 8" id="KW-0812">Transmembrane</keyword>
<dbReference type="PANTHER" id="PTHR43652:SF2">
    <property type="entry name" value="BASIC AMINO ACID ANTIPORTER YFCC-RELATED"/>
    <property type="match status" value="1"/>
</dbReference>
<name>A0ABY2UHZ9_9GAMM</name>
<keyword evidence="2" id="KW-0813">Transport</keyword>
<keyword evidence="6 8" id="KW-0472">Membrane</keyword>
<feature type="region of interest" description="Disordered" evidence="7">
    <location>
        <begin position="296"/>
        <end position="419"/>
    </location>
</feature>
<dbReference type="RefSeq" id="WP_138235540.1">
    <property type="nucleotide sequence ID" value="NZ_CP185860.1"/>
</dbReference>
<dbReference type="Proteomes" id="UP000306791">
    <property type="component" value="Unassembled WGS sequence"/>
</dbReference>
<dbReference type="PROSITE" id="PS51202">
    <property type="entry name" value="RCK_C"/>
    <property type="match status" value="2"/>
</dbReference>
<dbReference type="SUPFAM" id="SSF116726">
    <property type="entry name" value="TrkA C-terminal domain-like"/>
    <property type="match status" value="2"/>
</dbReference>
<evidence type="ECO:0000313" key="10">
    <source>
        <dbReference type="EMBL" id="TLM77198.1"/>
    </source>
</evidence>
<dbReference type="Pfam" id="PF03600">
    <property type="entry name" value="CitMHS"/>
    <property type="match status" value="1"/>
</dbReference>
<feature type="transmembrane region" description="Helical" evidence="8">
    <location>
        <begin position="595"/>
        <end position="614"/>
    </location>
</feature>
<dbReference type="PANTHER" id="PTHR43652">
    <property type="entry name" value="BASIC AMINO ACID ANTIPORTER YFCC-RELATED"/>
    <property type="match status" value="1"/>
</dbReference>
<evidence type="ECO:0000256" key="2">
    <source>
        <dbReference type="ARBA" id="ARBA00022448"/>
    </source>
</evidence>
<feature type="compositionally biased region" description="Basic and acidic residues" evidence="7">
    <location>
        <begin position="388"/>
        <end position="419"/>
    </location>
</feature>